<gene>
    <name evidence="2" type="ORF">AFUS01_LOCUS34955</name>
</gene>
<dbReference type="GO" id="GO:0005219">
    <property type="term" value="F:ryanodine-sensitive calcium-release channel activity"/>
    <property type="evidence" value="ECO:0007669"/>
    <property type="project" value="TreeGrafter"/>
</dbReference>
<keyword evidence="3" id="KW-1185">Reference proteome</keyword>
<dbReference type="EMBL" id="CAJVCH010534116">
    <property type="protein sequence ID" value="CAG7824814.1"/>
    <property type="molecule type" value="Genomic_DNA"/>
</dbReference>
<dbReference type="PANTHER" id="PTHR46399">
    <property type="entry name" value="B30.2/SPRY DOMAIN-CONTAINING PROTEIN"/>
    <property type="match status" value="1"/>
</dbReference>
<reference evidence="2" key="1">
    <citation type="submission" date="2021-06" db="EMBL/GenBank/DDBJ databases">
        <authorList>
            <person name="Hodson N. C."/>
            <person name="Mongue J. A."/>
            <person name="Jaron S. K."/>
        </authorList>
    </citation>
    <scope>NUCLEOTIDE SEQUENCE</scope>
</reference>
<evidence type="ECO:0000259" key="1">
    <source>
        <dbReference type="Pfam" id="PF21119"/>
    </source>
</evidence>
<dbReference type="InterPro" id="IPR048581">
    <property type="entry name" value="RYDR_Jsol"/>
</dbReference>
<dbReference type="AlphaFoldDB" id="A0A8J2KWP3"/>
<dbReference type="GO" id="GO:0034704">
    <property type="term" value="C:calcium channel complex"/>
    <property type="evidence" value="ECO:0007669"/>
    <property type="project" value="TreeGrafter"/>
</dbReference>
<accession>A0A8J2KWP3</accession>
<proteinExistence type="predicted"/>
<dbReference type="OrthoDB" id="7387063at2759"/>
<evidence type="ECO:0000313" key="3">
    <source>
        <dbReference type="Proteomes" id="UP000708208"/>
    </source>
</evidence>
<dbReference type="GO" id="GO:0014808">
    <property type="term" value="P:release of sequestered calcium ion into cytosol by sarcoplasmic reticulum"/>
    <property type="evidence" value="ECO:0007669"/>
    <property type="project" value="TreeGrafter"/>
</dbReference>
<dbReference type="InterPro" id="IPR015925">
    <property type="entry name" value="Ryanodine_IP3_receptor"/>
</dbReference>
<dbReference type="GO" id="GO:0042383">
    <property type="term" value="C:sarcolemma"/>
    <property type="evidence" value="ECO:0007669"/>
    <property type="project" value="TreeGrafter"/>
</dbReference>
<sequence>CREVCKNEYIIPLTQELKDLYEDEAMRHSLRSIQTLSIMPQMTMTEIDEKVENIRNLSSPFFPLQVVKDFSMDALEEAVRINQVHNRDPIGGSNENLFVPLLKLVDKLLMVGIIHDEDLARVLIMVDPQTWDPEKVKGKSINVV</sequence>
<dbReference type="GO" id="GO:0033017">
    <property type="term" value="C:sarcoplasmic reticulum membrane"/>
    <property type="evidence" value="ECO:0007669"/>
    <property type="project" value="TreeGrafter"/>
</dbReference>
<name>A0A8J2KWP3_9HEXA</name>
<dbReference type="GO" id="GO:0005790">
    <property type="term" value="C:smooth endoplasmic reticulum"/>
    <property type="evidence" value="ECO:0007669"/>
    <property type="project" value="TreeGrafter"/>
</dbReference>
<protein>
    <recommendedName>
        <fullName evidence="1">Ryanodine receptor junctional solenoid domain-containing protein</fullName>
    </recommendedName>
</protein>
<dbReference type="Proteomes" id="UP000708208">
    <property type="component" value="Unassembled WGS sequence"/>
</dbReference>
<evidence type="ECO:0000313" key="2">
    <source>
        <dbReference type="EMBL" id="CAG7824814.1"/>
    </source>
</evidence>
<dbReference type="Pfam" id="PF21119">
    <property type="entry name" value="RYDR_Jsol"/>
    <property type="match status" value="1"/>
</dbReference>
<comment type="caution">
    <text evidence="2">The sequence shown here is derived from an EMBL/GenBank/DDBJ whole genome shotgun (WGS) entry which is preliminary data.</text>
</comment>
<dbReference type="PANTHER" id="PTHR46399:SF8">
    <property type="entry name" value="B30.2_SPRY DOMAIN-CONTAINING PROTEIN"/>
    <property type="match status" value="1"/>
</dbReference>
<feature type="domain" description="Ryanodine receptor junctional solenoid" evidence="1">
    <location>
        <begin position="2"/>
        <end position="137"/>
    </location>
</feature>
<dbReference type="GO" id="GO:0030018">
    <property type="term" value="C:Z disc"/>
    <property type="evidence" value="ECO:0007669"/>
    <property type="project" value="TreeGrafter"/>
</dbReference>
<dbReference type="GO" id="GO:0006941">
    <property type="term" value="P:striated muscle contraction"/>
    <property type="evidence" value="ECO:0007669"/>
    <property type="project" value="TreeGrafter"/>
</dbReference>
<organism evidence="2 3">
    <name type="scientific">Allacma fusca</name>
    <dbReference type="NCBI Taxonomy" id="39272"/>
    <lineage>
        <taxon>Eukaryota</taxon>
        <taxon>Metazoa</taxon>
        <taxon>Ecdysozoa</taxon>
        <taxon>Arthropoda</taxon>
        <taxon>Hexapoda</taxon>
        <taxon>Collembola</taxon>
        <taxon>Symphypleona</taxon>
        <taxon>Sminthuridae</taxon>
        <taxon>Allacma</taxon>
    </lineage>
</organism>
<feature type="non-terminal residue" evidence="2">
    <location>
        <position position="1"/>
    </location>
</feature>
<feature type="non-terminal residue" evidence="2">
    <location>
        <position position="144"/>
    </location>
</feature>